<accession>A0A1Y3VAG1</accession>
<protein>
    <submittedName>
        <fullName evidence="1">Uncharacterized protein</fullName>
    </submittedName>
</protein>
<dbReference type="Proteomes" id="UP000196329">
    <property type="component" value="Unassembled WGS sequence"/>
</dbReference>
<dbReference type="EMBL" id="NFHS01000002">
    <property type="protein sequence ID" value="OUN56137.1"/>
    <property type="molecule type" value="Genomic_DNA"/>
</dbReference>
<gene>
    <name evidence="1" type="ORF">B5G17_04195</name>
</gene>
<reference evidence="2" key="1">
    <citation type="submission" date="2017-04" db="EMBL/GenBank/DDBJ databases">
        <title>Function of individual gut microbiota members based on whole genome sequencing of pure cultures obtained from chicken caecum.</title>
        <authorList>
            <person name="Medvecky M."/>
            <person name="Cejkova D."/>
            <person name="Polansky O."/>
            <person name="Karasova D."/>
            <person name="Kubasova T."/>
            <person name="Cizek A."/>
            <person name="Rychlik I."/>
        </authorList>
    </citation>
    <scope>NUCLEOTIDE SEQUENCE [LARGE SCALE GENOMIC DNA]</scope>
    <source>
        <strain evidence="2">An67</strain>
    </source>
</reference>
<organism evidence="1 2">
    <name type="scientific">Bacteroides uniformis</name>
    <dbReference type="NCBI Taxonomy" id="820"/>
    <lineage>
        <taxon>Bacteria</taxon>
        <taxon>Pseudomonadati</taxon>
        <taxon>Bacteroidota</taxon>
        <taxon>Bacteroidia</taxon>
        <taxon>Bacteroidales</taxon>
        <taxon>Bacteroidaceae</taxon>
        <taxon>Bacteroides</taxon>
    </lineage>
</organism>
<dbReference type="RefSeq" id="WP_087332211.1">
    <property type="nucleotide sequence ID" value="NZ_NFHS01000002.1"/>
</dbReference>
<evidence type="ECO:0000313" key="2">
    <source>
        <dbReference type="Proteomes" id="UP000196329"/>
    </source>
</evidence>
<dbReference type="AlphaFoldDB" id="A0A1Y3VAG1"/>
<name>A0A1Y3VAG1_BACUN</name>
<comment type="caution">
    <text evidence="1">The sequence shown here is derived from an EMBL/GenBank/DDBJ whole genome shotgun (WGS) entry which is preliminary data.</text>
</comment>
<evidence type="ECO:0000313" key="1">
    <source>
        <dbReference type="EMBL" id="OUN56137.1"/>
    </source>
</evidence>
<proteinExistence type="predicted"/>
<sequence length="313" mass="35902">MIDRVAIQAAITYKRDAAPLAKLNGLQRCTKGGVEYYESSEYGKFVGLYMQIRGNRAKVECSLHKLFSKWTGGTLDNSRMFTVDEARATMRGLLDRTGLSGFPVYVTYYEIGLSMQLSNEASRYIGLVSGIVSGTENMFMEDAHFREMCQKTTRKTKNVRKVYKIYDKTFEALDRCRRHVPPNILRIETAYRKQKVPVGEFLGSYMDKTAGAFFRDWGGIQFPKAVIPVGNVRTSQFQTEWAAVIMSLGEKEFLKQVEDKYVSGEITPKQRRIRREFVKSWECTKSRFKEVTVNEGIEFFKALSDMQNIVMSS</sequence>